<comment type="caution">
    <text evidence="1">The sequence shown here is derived from an EMBL/GenBank/DDBJ whole genome shotgun (WGS) entry which is preliminary data.</text>
</comment>
<proteinExistence type="predicted"/>
<dbReference type="EMBL" id="CAJVQB010045262">
    <property type="protein sequence ID" value="CAG8832388.1"/>
    <property type="molecule type" value="Genomic_DNA"/>
</dbReference>
<keyword evidence="2" id="KW-1185">Reference proteome</keyword>
<evidence type="ECO:0000313" key="1">
    <source>
        <dbReference type="EMBL" id="CAG8832388.1"/>
    </source>
</evidence>
<dbReference type="Proteomes" id="UP000789901">
    <property type="component" value="Unassembled WGS sequence"/>
</dbReference>
<gene>
    <name evidence="1" type="ORF">GMARGA_LOCUS31032</name>
</gene>
<accession>A0ABN7WHW9</accession>
<reference evidence="1 2" key="1">
    <citation type="submission" date="2021-06" db="EMBL/GenBank/DDBJ databases">
        <authorList>
            <person name="Kallberg Y."/>
            <person name="Tangrot J."/>
            <person name="Rosling A."/>
        </authorList>
    </citation>
    <scope>NUCLEOTIDE SEQUENCE [LARGE SCALE GENOMIC DNA]</scope>
    <source>
        <strain evidence="1 2">120-4 pot B 10/14</strain>
    </source>
</reference>
<protein>
    <submittedName>
        <fullName evidence="1">5032_t:CDS:1</fullName>
    </submittedName>
</protein>
<evidence type="ECO:0000313" key="2">
    <source>
        <dbReference type="Proteomes" id="UP000789901"/>
    </source>
</evidence>
<sequence length="95" mass="10838">MQTDEIPYKLYAEATKSVANEKTFHDGKADILLETSKLSEEKMKTKLSNPLRDKLLALYGRTEDNRNLQLKPDGNNVNIADMQANMFSHVLKIEL</sequence>
<feature type="non-terminal residue" evidence="1">
    <location>
        <position position="95"/>
    </location>
</feature>
<organism evidence="1 2">
    <name type="scientific">Gigaspora margarita</name>
    <dbReference type="NCBI Taxonomy" id="4874"/>
    <lineage>
        <taxon>Eukaryota</taxon>
        <taxon>Fungi</taxon>
        <taxon>Fungi incertae sedis</taxon>
        <taxon>Mucoromycota</taxon>
        <taxon>Glomeromycotina</taxon>
        <taxon>Glomeromycetes</taxon>
        <taxon>Diversisporales</taxon>
        <taxon>Gigasporaceae</taxon>
        <taxon>Gigaspora</taxon>
    </lineage>
</organism>
<name>A0ABN7WHW9_GIGMA</name>